<dbReference type="GO" id="GO:0016020">
    <property type="term" value="C:membrane"/>
    <property type="evidence" value="ECO:0007669"/>
    <property type="project" value="UniProtKB-SubCell"/>
</dbReference>
<gene>
    <name evidence="6" type="ORF">LSH36_256g06001</name>
</gene>
<evidence type="ECO:0000313" key="7">
    <source>
        <dbReference type="Proteomes" id="UP001208570"/>
    </source>
</evidence>
<keyword evidence="3 5" id="KW-1133">Transmembrane helix</keyword>
<protein>
    <recommendedName>
        <fullName evidence="8">Tetraspanin</fullName>
    </recommendedName>
</protein>
<feature type="transmembrane region" description="Helical" evidence="5">
    <location>
        <begin position="20"/>
        <end position="41"/>
    </location>
</feature>
<evidence type="ECO:0000256" key="5">
    <source>
        <dbReference type="SAM" id="Phobius"/>
    </source>
</evidence>
<proteinExistence type="predicted"/>
<evidence type="ECO:0000256" key="4">
    <source>
        <dbReference type="ARBA" id="ARBA00023136"/>
    </source>
</evidence>
<keyword evidence="4 5" id="KW-0472">Membrane</keyword>
<evidence type="ECO:0000256" key="2">
    <source>
        <dbReference type="ARBA" id="ARBA00022692"/>
    </source>
</evidence>
<sequence>MSYWQSIDRRHRFKLGKKVLTGFLVISILEGLTTIILSSYLSSNQIRCSYTQIYNTAAYLGIFTGIVIVFVSVHGLRLIYQQVNYFVSALVIVEGFSIICFGIVVPTIAHVYKNKVINHELFAELLQYLQEFSSNTKYKTCWQSMQDKFKCCGLQHFSDWANTSLQDSFTMLVKYSRSATTEIYFHLPDSCECKDIPRQQIMWRCVKAVSPADSYYYISSCYPLYEDMLLQNLNILRTYFPVLLAFQIMQFSLVFCFVLKINKLNAVQQVYTVS</sequence>
<feature type="transmembrane region" description="Helical" evidence="5">
    <location>
        <begin position="53"/>
        <end position="73"/>
    </location>
</feature>
<dbReference type="InterPro" id="IPR018499">
    <property type="entry name" value="Tetraspanin/Peripherin"/>
</dbReference>
<accession>A0AAD9JMM5</accession>
<evidence type="ECO:0008006" key="8">
    <source>
        <dbReference type="Google" id="ProtNLM"/>
    </source>
</evidence>
<reference evidence="6" key="1">
    <citation type="journal article" date="2023" name="Mol. Biol. Evol.">
        <title>Third-Generation Sequencing Reveals the Adaptive Role of the Epigenome in Three Deep-Sea Polychaetes.</title>
        <authorList>
            <person name="Perez M."/>
            <person name="Aroh O."/>
            <person name="Sun Y."/>
            <person name="Lan Y."/>
            <person name="Juniper S.K."/>
            <person name="Young C.R."/>
            <person name="Angers B."/>
            <person name="Qian P.Y."/>
        </authorList>
    </citation>
    <scope>NUCLEOTIDE SEQUENCE</scope>
    <source>
        <strain evidence="6">P08H-3</strain>
    </source>
</reference>
<dbReference type="Gene3D" id="1.10.1450.10">
    <property type="entry name" value="Tetraspanin"/>
    <property type="match status" value="1"/>
</dbReference>
<name>A0AAD9JMM5_9ANNE</name>
<feature type="transmembrane region" description="Helical" evidence="5">
    <location>
        <begin position="85"/>
        <end position="112"/>
    </location>
</feature>
<dbReference type="Proteomes" id="UP001208570">
    <property type="component" value="Unassembled WGS sequence"/>
</dbReference>
<dbReference type="InterPro" id="IPR008952">
    <property type="entry name" value="Tetraspanin_EC2_sf"/>
</dbReference>
<organism evidence="6 7">
    <name type="scientific">Paralvinella palmiformis</name>
    <dbReference type="NCBI Taxonomy" id="53620"/>
    <lineage>
        <taxon>Eukaryota</taxon>
        <taxon>Metazoa</taxon>
        <taxon>Spiralia</taxon>
        <taxon>Lophotrochozoa</taxon>
        <taxon>Annelida</taxon>
        <taxon>Polychaeta</taxon>
        <taxon>Sedentaria</taxon>
        <taxon>Canalipalpata</taxon>
        <taxon>Terebellida</taxon>
        <taxon>Terebelliformia</taxon>
        <taxon>Alvinellidae</taxon>
        <taxon>Paralvinella</taxon>
    </lineage>
</organism>
<evidence type="ECO:0000313" key="6">
    <source>
        <dbReference type="EMBL" id="KAK2154845.1"/>
    </source>
</evidence>
<evidence type="ECO:0000256" key="3">
    <source>
        <dbReference type="ARBA" id="ARBA00022989"/>
    </source>
</evidence>
<feature type="transmembrane region" description="Helical" evidence="5">
    <location>
        <begin position="238"/>
        <end position="259"/>
    </location>
</feature>
<keyword evidence="2 5" id="KW-0812">Transmembrane</keyword>
<comment type="caution">
    <text evidence="6">The sequence shown here is derived from an EMBL/GenBank/DDBJ whole genome shotgun (WGS) entry which is preliminary data.</text>
</comment>
<dbReference type="Pfam" id="PF00335">
    <property type="entry name" value="Tetraspanin"/>
    <property type="match status" value="1"/>
</dbReference>
<evidence type="ECO:0000256" key="1">
    <source>
        <dbReference type="ARBA" id="ARBA00004141"/>
    </source>
</evidence>
<keyword evidence="7" id="KW-1185">Reference proteome</keyword>
<comment type="subcellular location">
    <subcellularLocation>
        <location evidence="1">Membrane</location>
        <topology evidence="1">Multi-pass membrane protein</topology>
    </subcellularLocation>
</comment>
<dbReference type="AlphaFoldDB" id="A0AAD9JMM5"/>
<dbReference type="SUPFAM" id="SSF48652">
    <property type="entry name" value="Tetraspanin"/>
    <property type="match status" value="1"/>
</dbReference>
<dbReference type="EMBL" id="JAODUP010000256">
    <property type="protein sequence ID" value="KAK2154845.1"/>
    <property type="molecule type" value="Genomic_DNA"/>
</dbReference>